<evidence type="ECO:0000313" key="2">
    <source>
        <dbReference type="Proteomes" id="UP000515163"/>
    </source>
</evidence>
<evidence type="ECO:0000313" key="3">
    <source>
        <dbReference type="RefSeq" id="XP_031557606.1"/>
    </source>
</evidence>
<proteinExistence type="predicted"/>
<dbReference type="Proteomes" id="UP000515163">
    <property type="component" value="Unplaced"/>
</dbReference>
<reference evidence="3" key="1">
    <citation type="submission" date="2025-08" db="UniProtKB">
        <authorList>
            <consortium name="RefSeq"/>
        </authorList>
    </citation>
    <scope>IDENTIFICATION</scope>
    <source>
        <tissue evidence="3">Tentacle</tissue>
    </source>
</reference>
<sequence length="388" mass="46019">MEEFFLIWESSCRNFIDELEFSCQEAKETRLKIHVFLRSDTPEKAMPPERDWIETHFTLTTCPYASDAAITFYLLERYATEKKEKEKWLEELDVGSSLILVADKDRKFEEVCAILKVKNPRLQVSEVNGKEKSILEVLENVCRRCKLVFLTESEMEDHFYQLHNFFCYNPECTEGRFYTESELQKHLENQTHCPLCKEEYVFCNDEKRSAHMKNIHKKDEMVSSRTTPTSEAIVCQFCTHKKFSSSQQKEIHMKNCHKKCNCSCGKYFNTREDYLDHFYSVYPLACFENRKCPQRFQSVLYQARHHREDHFSTQPFYCIPCQEMLVNEGGYKTKICFKDEKSLRIHGMSIGHNEDEMFLSDFRESLKVDQPLVQRRAPSRTCSAINYC</sequence>
<accession>A0A6P8HPS8</accession>
<keyword evidence="2" id="KW-1185">Reference proteome</keyword>
<dbReference type="SMART" id="SM00355">
    <property type="entry name" value="ZnF_C2H2"/>
    <property type="match status" value="4"/>
</dbReference>
<dbReference type="RefSeq" id="XP_031557606.1">
    <property type="nucleotide sequence ID" value="XM_031701746.1"/>
</dbReference>
<gene>
    <name evidence="3" type="primary">LOC116294196</name>
</gene>
<evidence type="ECO:0000259" key="1">
    <source>
        <dbReference type="PROSITE" id="PS00028"/>
    </source>
</evidence>
<organism evidence="2 3">
    <name type="scientific">Actinia tenebrosa</name>
    <name type="common">Australian red waratah sea anemone</name>
    <dbReference type="NCBI Taxonomy" id="6105"/>
    <lineage>
        <taxon>Eukaryota</taxon>
        <taxon>Metazoa</taxon>
        <taxon>Cnidaria</taxon>
        <taxon>Anthozoa</taxon>
        <taxon>Hexacorallia</taxon>
        <taxon>Actiniaria</taxon>
        <taxon>Actiniidae</taxon>
        <taxon>Actinia</taxon>
    </lineage>
</organism>
<protein>
    <submittedName>
        <fullName evidence="3">Uncharacterized protein LOC116294196</fullName>
    </submittedName>
</protein>
<dbReference type="KEGG" id="aten:116294196"/>
<dbReference type="InterPro" id="IPR013087">
    <property type="entry name" value="Znf_C2H2_type"/>
</dbReference>
<dbReference type="PROSITE" id="PS00028">
    <property type="entry name" value="ZINC_FINGER_C2H2_1"/>
    <property type="match status" value="1"/>
</dbReference>
<dbReference type="AlphaFoldDB" id="A0A6P8HPS8"/>
<name>A0A6P8HPS8_ACTTE</name>
<dbReference type="InParanoid" id="A0A6P8HPS8"/>
<feature type="domain" description="C2H2-type" evidence="1">
    <location>
        <begin position="142"/>
        <end position="163"/>
    </location>
</feature>
<dbReference type="OrthoDB" id="5945672at2759"/>
<dbReference type="GeneID" id="116294196"/>